<dbReference type="HOGENOM" id="CLU_020725_0_0_10"/>
<dbReference type="Gene3D" id="3.40.50.300">
    <property type="entry name" value="P-loop containing nucleotide triphosphate hydrolases"/>
    <property type="match status" value="2"/>
</dbReference>
<dbReference type="InterPro" id="IPR027417">
    <property type="entry name" value="P-loop_NTPase"/>
</dbReference>
<evidence type="ECO:0000259" key="1">
    <source>
        <dbReference type="PROSITE" id="PS51192"/>
    </source>
</evidence>
<dbReference type="AlphaFoldDB" id="F0R7F5"/>
<name>F0R7F5_PHOSB</name>
<dbReference type="SMART" id="SM00490">
    <property type="entry name" value="HELICc"/>
    <property type="match status" value="1"/>
</dbReference>
<dbReference type="Pfam" id="PF14903">
    <property type="entry name" value="WG_beta_rep"/>
    <property type="match status" value="1"/>
</dbReference>
<reference evidence="3 4" key="1">
    <citation type="journal article" date="2011" name="Stand. Genomic Sci.">
        <title>Complete genome sequence of Bacteroides salanitronis type strain (BL78).</title>
        <authorList>
            <person name="Gronow S."/>
            <person name="Held B."/>
            <person name="Lucas S."/>
            <person name="Lapidus A."/>
            <person name="Del Rio T.G."/>
            <person name="Nolan M."/>
            <person name="Tice H."/>
            <person name="Deshpande S."/>
            <person name="Cheng J.F."/>
            <person name="Pitluck S."/>
            <person name="Liolios K."/>
            <person name="Pagani I."/>
            <person name="Ivanova N."/>
            <person name="Mavromatis K."/>
            <person name="Pati A."/>
            <person name="Tapia R."/>
            <person name="Han C."/>
            <person name="Goodwin L."/>
            <person name="Chen A."/>
            <person name="Palaniappan K."/>
            <person name="Land M."/>
            <person name="Hauser L."/>
            <person name="Chang Y.J."/>
            <person name="Jeffries C.D."/>
            <person name="Brambilla E.M."/>
            <person name="Rohde M."/>
            <person name="Goker M."/>
            <person name="Detter J.C."/>
            <person name="Woyke T."/>
            <person name="Bristow J."/>
            <person name="Markowitz V."/>
            <person name="Hugenholtz P."/>
            <person name="Kyrpides N.C."/>
            <person name="Klenk H.P."/>
            <person name="Eisen J.A."/>
        </authorList>
    </citation>
    <scope>NUCLEOTIDE SEQUENCE [LARGE SCALE GENOMIC DNA]</scope>
    <source>
        <strain evidence="3 4">DSM 18170</strain>
    </source>
</reference>
<dbReference type="InterPro" id="IPR050742">
    <property type="entry name" value="Helicase_Restrict-Modif_Enz"/>
</dbReference>
<dbReference type="eggNOG" id="COG1061">
    <property type="taxonomic scope" value="Bacteria"/>
</dbReference>
<proteinExistence type="predicted"/>
<dbReference type="EMBL" id="CP002530">
    <property type="protein sequence ID" value="ADY37999.1"/>
    <property type="molecule type" value="Genomic_DNA"/>
</dbReference>
<dbReference type="Proteomes" id="UP000007486">
    <property type="component" value="Chromosome"/>
</dbReference>
<dbReference type="PANTHER" id="PTHR47396:SF1">
    <property type="entry name" value="ATP-DEPENDENT HELICASE IRC3-RELATED"/>
    <property type="match status" value="1"/>
</dbReference>
<dbReference type="InterPro" id="IPR006935">
    <property type="entry name" value="Helicase/UvrB_N"/>
</dbReference>
<feature type="domain" description="Helicase ATP-binding" evidence="1">
    <location>
        <begin position="41"/>
        <end position="183"/>
    </location>
</feature>
<evidence type="ECO:0000313" key="4">
    <source>
        <dbReference type="Proteomes" id="UP000007486"/>
    </source>
</evidence>
<dbReference type="GO" id="GO:0003677">
    <property type="term" value="F:DNA binding"/>
    <property type="evidence" value="ECO:0007669"/>
    <property type="project" value="InterPro"/>
</dbReference>
<feature type="domain" description="Helicase C-terminal" evidence="2">
    <location>
        <begin position="239"/>
        <end position="387"/>
    </location>
</feature>
<dbReference type="Pfam" id="PF04851">
    <property type="entry name" value="ResIII"/>
    <property type="match status" value="1"/>
</dbReference>
<dbReference type="Pfam" id="PF00271">
    <property type="entry name" value="Helicase_C"/>
    <property type="match status" value="1"/>
</dbReference>
<dbReference type="STRING" id="667015.Bacsa_3474"/>
<dbReference type="GO" id="GO:0016787">
    <property type="term" value="F:hydrolase activity"/>
    <property type="evidence" value="ECO:0007669"/>
    <property type="project" value="InterPro"/>
</dbReference>
<dbReference type="InterPro" id="IPR001650">
    <property type="entry name" value="Helicase_C-like"/>
</dbReference>
<sequence>MLSSRNDYTGIKTWNTPFFSSMKNYSCILRDYQTGTMQRVLDAWRQHPFVMVQMPTGTGKTHLLASLVNEELRTKNEESCVWIVAHRRELVEQIETTVARYSISKEYGKVKVLSIQWLSRHWEDVDDERPSLIVIDEAHHALAKTYQELWLRYPEAKKLGMTATPCRLNRKGFTDLFDTLITSDSIADFIRQGWLSPFDYVSIRPDSEDQKLIDGLEKRGADGDFQVKEMDTVLNKRPSIERLYESVRQYADGKKGIIYAISISHARNIAEYYKGHGMNAVAIDSKTPAKERKRLVEDFRQGGIQVLVNVDVFSEGFDCPDVEFVQLARPTLSLSKYLQQVGRGLRKTVGKESCMIIDNVGLYRLFGLPTAYRDWQAMFEGRLAGKGYPAANARNVSYMAAGQVKDETLNADGLLETIVSHGQLMDYLQNGSSLFDNNASQAETLTPYKDRQSGLWGLKMGQTITAKAQYRTVFDVKDNCAAVRFEDNRVGITDGNGNIRMKLNRYRYMKFLPDDIVAVTDNTGHTFYIDLKTAKLYNGKPEVLKYGRIEMLRVGMVYYSRTKNVYKSPLGINSFDLVPRGFYLRIYTSLTDNCKFRHIDSEDAFLHQDCVCILANDEEEYYGFCGELADGSIVITDGKGNYHHAMDGKEKQYIACEHPKTQDEDFDVAVSRLKAEAEARAAKMKADHQREKEKKQQMRLAKIQDAVPFQSGLKWGLRAGSRVIVPPIYRSIQNPVGNYCVVETNPRQWGIIRLDGKVVVEARYTNVEISNGGTARLTVFPGITKTVNLK</sequence>
<dbReference type="GO" id="GO:0005829">
    <property type="term" value="C:cytosol"/>
    <property type="evidence" value="ECO:0007669"/>
    <property type="project" value="TreeGrafter"/>
</dbReference>
<protein>
    <submittedName>
        <fullName evidence="3">Type III restriction protein res subunit</fullName>
    </submittedName>
</protein>
<keyword evidence="4" id="KW-1185">Reference proteome</keyword>
<dbReference type="InterPro" id="IPR032774">
    <property type="entry name" value="WG_beta_rep"/>
</dbReference>
<evidence type="ECO:0000259" key="2">
    <source>
        <dbReference type="PROSITE" id="PS51194"/>
    </source>
</evidence>
<dbReference type="SMART" id="SM00487">
    <property type="entry name" value="DEXDc"/>
    <property type="match status" value="1"/>
</dbReference>
<gene>
    <name evidence="3" type="ordered locus">Bacsa_3474</name>
</gene>
<organism evidence="3 4">
    <name type="scientific">Phocaeicola salanitronis (strain DSM 18170 / JCM 13657 / CCUG 60908 / BL78)</name>
    <name type="common">Bacteroides salanitronis</name>
    <dbReference type="NCBI Taxonomy" id="667015"/>
    <lineage>
        <taxon>Bacteria</taxon>
        <taxon>Pseudomonadati</taxon>
        <taxon>Bacteroidota</taxon>
        <taxon>Bacteroidia</taxon>
        <taxon>Bacteroidales</taxon>
        <taxon>Bacteroidaceae</taxon>
        <taxon>Phocaeicola</taxon>
    </lineage>
</organism>
<dbReference type="GO" id="GO:0005524">
    <property type="term" value="F:ATP binding"/>
    <property type="evidence" value="ECO:0007669"/>
    <property type="project" value="InterPro"/>
</dbReference>
<dbReference type="PROSITE" id="PS51194">
    <property type="entry name" value="HELICASE_CTER"/>
    <property type="match status" value="1"/>
</dbReference>
<evidence type="ECO:0000313" key="3">
    <source>
        <dbReference type="EMBL" id="ADY37999.1"/>
    </source>
</evidence>
<dbReference type="PROSITE" id="PS51192">
    <property type="entry name" value="HELICASE_ATP_BIND_1"/>
    <property type="match status" value="1"/>
</dbReference>
<accession>F0R7F5</accession>
<dbReference type="SUPFAM" id="SSF52540">
    <property type="entry name" value="P-loop containing nucleoside triphosphate hydrolases"/>
    <property type="match status" value="1"/>
</dbReference>
<dbReference type="KEGG" id="bsa:Bacsa_3474"/>
<dbReference type="InterPro" id="IPR014001">
    <property type="entry name" value="Helicase_ATP-bd"/>
</dbReference>
<dbReference type="PANTHER" id="PTHR47396">
    <property type="entry name" value="TYPE I RESTRICTION ENZYME ECOKI R PROTEIN"/>
    <property type="match status" value="1"/>
</dbReference>